<dbReference type="InterPro" id="IPR003738">
    <property type="entry name" value="SRAP"/>
</dbReference>
<dbReference type="Gene3D" id="3.90.1680.10">
    <property type="entry name" value="SOS response associated peptidase-like"/>
    <property type="match status" value="1"/>
</dbReference>
<organism evidence="10 11">
    <name type="scientific">Lolliginicoccus lacisalsi</name>
    <dbReference type="NCBI Taxonomy" id="2742202"/>
    <lineage>
        <taxon>Bacteria</taxon>
        <taxon>Bacillati</taxon>
        <taxon>Actinomycetota</taxon>
        <taxon>Actinomycetes</taxon>
        <taxon>Mycobacteriales</taxon>
        <taxon>Hoyosellaceae</taxon>
        <taxon>Lolliginicoccus</taxon>
    </lineage>
</organism>
<evidence type="ECO:0000256" key="4">
    <source>
        <dbReference type="ARBA" id="ARBA00022801"/>
    </source>
</evidence>
<evidence type="ECO:0000313" key="11">
    <source>
        <dbReference type="Proteomes" id="UP000642993"/>
    </source>
</evidence>
<reference evidence="10" key="1">
    <citation type="submission" date="2020-09" db="EMBL/GenBank/DDBJ databases">
        <title>Hoyosella lacisalsi sp. nov., a halotolerant actinobacterium isolated from soil of Lake Gudzhirganskoe.</title>
        <authorList>
            <person name="Yang Q."/>
            <person name="Guo P.Y."/>
            <person name="Liu S.W."/>
            <person name="Li F.N."/>
            <person name="Sun C.H."/>
        </authorList>
    </citation>
    <scope>NUCLEOTIDE SEQUENCE</scope>
    <source>
        <strain evidence="10">G463</strain>
    </source>
</reference>
<keyword evidence="2 8" id="KW-0645">Protease</keyword>
<dbReference type="PANTHER" id="PTHR13604:SF0">
    <property type="entry name" value="ABASIC SITE PROCESSING PROTEIN HMCES"/>
    <property type="match status" value="1"/>
</dbReference>
<evidence type="ECO:0000256" key="2">
    <source>
        <dbReference type="ARBA" id="ARBA00022670"/>
    </source>
</evidence>
<keyword evidence="11" id="KW-1185">Reference proteome</keyword>
<keyword evidence="3" id="KW-0227">DNA damage</keyword>
<dbReference type="SUPFAM" id="SSF143081">
    <property type="entry name" value="BB1717-like"/>
    <property type="match status" value="1"/>
</dbReference>
<dbReference type="EC" id="3.4.-.-" evidence="8"/>
<name>A0A927PL15_9ACTN</name>
<keyword evidence="4 8" id="KW-0378">Hydrolase</keyword>
<dbReference type="InterPro" id="IPR036590">
    <property type="entry name" value="SRAP-like"/>
</dbReference>
<dbReference type="RefSeq" id="WP_192039077.1">
    <property type="nucleotide sequence ID" value="NZ_JACYWE010000004.1"/>
</dbReference>
<dbReference type="PANTHER" id="PTHR13604">
    <property type="entry name" value="DC12-RELATED"/>
    <property type="match status" value="1"/>
</dbReference>
<evidence type="ECO:0000256" key="8">
    <source>
        <dbReference type="RuleBase" id="RU364100"/>
    </source>
</evidence>
<proteinExistence type="inferred from homology"/>
<dbReference type="EMBL" id="JACYWE010000004">
    <property type="protein sequence ID" value="MBD8506630.1"/>
    <property type="molecule type" value="Genomic_DNA"/>
</dbReference>
<accession>A0A927PL15</accession>
<evidence type="ECO:0000256" key="5">
    <source>
        <dbReference type="ARBA" id="ARBA00023124"/>
    </source>
</evidence>
<dbReference type="Pfam" id="PF02586">
    <property type="entry name" value="SRAP"/>
    <property type="match status" value="1"/>
</dbReference>
<sequence length="255" mass="27564">MCGRYAVTADPATLAEELDALDETEGAARTGYNIAPTTEIAAVVDRHDHSGGDDNAGAAVRRRIRAMRWGLVPAWAKDLQSGPLLFNARSETVATKPAFRTSYARHRCLVPMDGWYEWMPATSGSRPAKIPYFMSRHDGERLYAASIWSAWKNPKGPGDGTTMLSCSILTTAAVGDLAAIHDRMPLMLHARQWDQWLDPDGGPPDALLESPGEAFASAIAIREVRPLVNSVRNDGPELVEPVPGASDGDDAPALF</sequence>
<dbReference type="AlphaFoldDB" id="A0A927PL15"/>
<evidence type="ECO:0000256" key="3">
    <source>
        <dbReference type="ARBA" id="ARBA00022763"/>
    </source>
</evidence>
<evidence type="ECO:0000256" key="1">
    <source>
        <dbReference type="ARBA" id="ARBA00008136"/>
    </source>
</evidence>
<evidence type="ECO:0000256" key="7">
    <source>
        <dbReference type="ARBA" id="ARBA00023239"/>
    </source>
</evidence>
<evidence type="ECO:0000313" key="10">
    <source>
        <dbReference type="EMBL" id="MBD8506630.1"/>
    </source>
</evidence>
<dbReference type="GO" id="GO:0106300">
    <property type="term" value="P:protein-DNA covalent cross-linking repair"/>
    <property type="evidence" value="ECO:0007669"/>
    <property type="project" value="InterPro"/>
</dbReference>
<feature type="region of interest" description="Disordered" evidence="9">
    <location>
        <begin position="230"/>
        <end position="255"/>
    </location>
</feature>
<dbReference type="Proteomes" id="UP000642993">
    <property type="component" value="Unassembled WGS sequence"/>
</dbReference>
<comment type="caution">
    <text evidence="10">The sequence shown here is derived from an EMBL/GenBank/DDBJ whole genome shotgun (WGS) entry which is preliminary data.</text>
</comment>
<protein>
    <recommendedName>
        <fullName evidence="8">Abasic site processing protein</fullName>
        <ecNumber evidence="8">3.4.-.-</ecNumber>
    </recommendedName>
</protein>
<keyword evidence="7" id="KW-0456">Lyase</keyword>
<evidence type="ECO:0000256" key="9">
    <source>
        <dbReference type="SAM" id="MobiDB-lite"/>
    </source>
</evidence>
<keyword evidence="5" id="KW-0190">Covalent protein-DNA linkage</keyword>
<dbReference type="GO" id="GO:0008233">
    <property type="term" value="F:peptidase activity"/>
    <property type="evidence" value="ECO:0007669"/>
    <property type="project" value="UniProtKB-KW"/>
</dbReference>
<dbReference type="GO" id="GO:0006508">
    <property type="term" value="P:proteolysis"/>
    <property type="evidence" value="ECO:0007669"/>
    <property type="project" value="UniProtKB-KW"/>
</dbReference>
<evidence type="ECO:0000256" key="6">
    <source>
        <dbReference type="ARBA" id="ARBA00023125"/>
    </source>
</evidence>
<gene>
    <name evidence="10" type="ORF">HT102_09035</name>
</gene>
<dbReference type="GO" id="GO:0003697">
    <property type="term" value="F:single-stranded DNA binding"/>
    <property type="evidence" value="ECO:0007669"/>
    <property type="project" value="InterPro"/>
</dbReference>
<comment type="similarity">
    <text evidence="1 8">Belongs to the SOS response-associated peptidase family.</text>
</comment>
<keyword evidence="6" id="KW-0238">DNA-binding</keyword>
<dbReference type="GO" id="GO:0016829">
    <property type="term" value="F:lyase activity"/>
    <property type="evidence" value="ECO:0007669"/>
    <property type="project" value="UniProtKB-KW"/>
</dbReference>